<dbReference type="Proteomes" id="UP000502502">
    <property type="component" value="Chromosome"/>
</dbReference>
<reference evidence="1 2" key="1">
    <citation type="submission" date="2020-03" db="EMBL/GenBank/DDBJ databases">
        <title>Sphingomonas sp. nov., isolated from fish.</title>
        <authorList>
            <person name="Hyun D.-W."/>
            <person name="Bae J.-W."/>
        </authorList>
    </citation>
    <scope>NUCLEOTIDE SEQUENCE [LARGE SCALE GENOMIC DNA]</scope>
    <source>
        <strain evidence="1 2">HDW15C</strain>
    </source>
</reference>
<dbReference type="KEGG" id="ssin:G7078_02405"/>
<dbReference type="Gene3D" id="1.10.390.10">
    <property type="entry name" value="Neutral Protease Domain 2"/>
    <property type="match status" value="1"/>
</dbReference>
<dbReference type="InterPro" id="IPR027268">
    <property type="entry name" value="Peptidase_M4/M1_CTD_sf"/>
</dbReference>
<accession>A0A6G7ZLF2</accession>
<name>A0A6G7ZLF2_9SPHN</name>
<dbReference type="SUPFAM" id="SSF55486">
    <property type="entry name" value="Metalloproteases ('zincins'), catalytic domain"/>
    <property type="match status" value="1"/>
</dbReference>
<evidence type="ECO:0000313" key="2">
    <source>
        <dbReference type="Proteomes" id="UP000502502"/>
    </source>
</evidence>
<protein>
    <recommendedName>
        <fullName evidence="3">Peptidase M1 membrane alanine aminopeptidase domain-containing protein</fullName>
    </recommendedName>
</protein>
<keyword evidence="2" id="KW-1185">Reference proteome</keyword>
<dbReference type="EMBL" id="CP049871">
    <property type="protein sequence ID" value="QIL01749.1"/>
    <property type="molecule type" value="Genomic_DNA"/>
</dbReference>
<dbReference type="AlphaFoldDB" id="A0A6G7ZLF2"/>
<evidence type="ECO:0000313" key="1">
    <source>
        <dbReference type="EMBL" id="QIL01749.1"/>
    </source>
</evidence>
<evidence type="ECO:0008006" key="3">
    <source>
        <dbReference type="Google" id="ProtNLM"/>
    </source>
</evidence>
<dbReference type="RefSeq" id="WP_166092619.1">
    <property type="nucleotide sequence ID" value="NZ_CP049871.1"/>
</dbReference>
<proteinExistence type="predicted"/>
<sequence>MLPLLALALVAASAPPERAPVADVAVVRDGNRWSAALELKQDAPVWVFAKSVLPRESKQSWRLRTVRVETPGATLQRIGDYDALVAARGNVPREVRLSFVPFTEDIEAGYDAALAFSGGAVALYTSQFKLVPMPSRSAAIEASPESEKLPGAERPTHIEFRDRAGDVLFLGQRTDAAVVDDADAYVLFGNARPQESEALVTVIDDRLPTWLQAFVLEQLPPVLARYRQQLGPAPIGKPMVMVSWGGAEKDGVSFGGSVLPGTVVMTIGGKQTLNPERAVGNYARWLVSHEAAHFWLGQAVRYETPADSWITEGGAELLAFRAMAAADPTYEVKKRLSRARAECVPFLRNGGVASAYARPDDFRAYYACGAIIALAAEQAAGGDFGRFVRALIDGNRSDGVVTRADWFAELGRQGGGKLRGDIAVLLDRRHAKPEAALDAFIARAGIAGAFAAEPTAQ</sequence>
<gene>
    <name evidence="1" type="ORF">G7078_02405</name>
</gene>
<organism evidence="1 2">
    <name type="scientific">Sphingomonas sinipercae</name>
    <dbReference type="NCBI Taxonomy" id="2714944"/>
    <lineage>
        <taxon>Bacteria</taxon>
        <taxon>Pseudomonadati</taxon>
        <taxon>Pseudomonadota</taxon>
        <taxon>Alphaproteobacteria</taxon>
        <taxon>Sphingomonadales</taxon>
        <taxon>Sphingomonadaceae</taxon>
        <taxon>Sphingomonas</taxon>
    </lineage>
</organism>